<accession>A0A7Y9YDF3</accession>
<dbReference type="PROSITE" id="PS51257">
    <property type="entry name" value="PROKAR_LIPOPROTEIN"/>
    <property type="match status" value="1"/>
</dbReference>
<dbReference type="AlphaFoldDB" id="A0A7Y9YDF3"/>
<comment type="caution">
    <text evidence="3">The sequence shown here is derived from an EMBL/GenBank/DDBJ whole genome shotgun (WGS) entry which is preliminary data.</text>
</comment>
<dbReference type="EMBL" id="JACBZI010000001">
    <property type="protein sequence ID" value="NYI09734.1"/>
    <property type="molecule type" value="Genomic_DNA"/>
</dbReference>
<gene>
    <name evidence="3" type="ORF">BKA05_001249</name>
</gene>
<dbReference type="Pfam" id="PF13845">
    <property type="entry name" value="Septum_form"/>
    <property type="match status" value="1"/>
</dbReference>
<dbReference type="Proteomes" id="UP000537326">
    <property type="component" value="Unassembled WGS sequence"/>
</dbReference>
<evidence type="ECO:0000256" key="1">
    <source>
        <dbReference type="SAM" id="SignalP"/>
    </source>
</evidence>
<evidence type="ECO:0000313" key="3">
    <source>
        <dbReference type="EMBL" id="NYI09734.1"/>
    </source>
</evidence>
<reference evidence="3 4" key="1">
    <citation type="submission" date="2020-07" db="EMBL/GenBank/DDBJ databases">
        <title>Sequencing the genomes of 1000 actinobacteria strains.</title>
        <authorList>
            <person name="Klenk H.-P."/>
        </authorList>
    </citation>
    <scope>NUCLEOTIDE SEQUENCE [LARGE SCALE GENOMIC DNA]</scope>
    <source>
        <strain evidence="3 4">DSM 18248</strain>
    </source>
</reference>
<evidence type="ECO:0000259" key="2">
    <source>
        <dbReference type="Pfam" id="PF13845"/>
    </source>
</evidence>
<dbReference type="InterPro" id="IPR026004">
    <property type="entry name" value="Septum_form"/>
</dbReference>
<keyword evidence="1" id="KW-0732">Signal</keyword>
<name>A0A7Y9YDF3_9ACTN</name>
<feature type="signal peptide" evidence="1">
    <location>
        <begin position="1"/>
        <end position="24"/>
    </location>
</feature>
<organism evidence="3 4">
    <name type="scientific">Nocardioides marinus</name>
    <dbReference type="NCBI Taxonomy" id="374514"/>
    <lineage>
        <taxon>Bacteria</taxon>
        <taxon>Bacillati</taxon>
        <taxon>Actinomycetota</taxon>
        <taxon>Actinomycetes</taxon>
        <taxon>Propionibacteriales</taxon>
        <taxon>Nocardioidaceae</taxon>
        <taxon>Nocardioides</taxon>
    </lineage>
</organism>
<feature type="domain" description="Septum formation-related" evidence="2">
    <location>
        <begin position="39"/>
        <end position="256"/>
    </location>
</feature>
<proteinExistence type="predicted"/>
<sequence>MLSPRRLPRPVLAAALVVALVACGDEEPSTRSTEPPEKGACRLLTPEDVAQPSDGTPTVPCGDRHTAQTFAVGELPPSLHDLDADDPSLGAWVYGECSGAFTGFLSGDESAVMRSVVSWVWFRPDDAAWEAGARWYRCDVIGGGEQLTPYRALPKNAKGLLEGLPPDQWMVCATGRTVKAGTKVPCSEPHTWRAVTTIKVGEAGEPYPGDAEVAEITSDFCSDSVGAWLGYPTSYDYGSTFFGEAEWEAGNRRSVCWAKTQQ</sequence>
<keyword evidence="4" id="KW-1185">Reference proteome</keyword>
<protein>
    <recommendedName>
        <fullName evidence="2">Septum formation-related domain-containing protein</fullName>
    </recommendedName>
</protein>
<evidence type="ECO:0000313" key="4">
    <source>
        <dbReference type="Proteomes" id="UP000537326"/>
    </source>
</evidence>
<dbReference type="RefSeq" id="WP_179530666.1">
    <property type="nucleotide sequence ID" value="NZ_BAAAPP010000012.1"/>
</dbReference>
<feature type="chain" id="PRO_5031452100" description="Septum formation-related domain-containing protein" evidence="1">
    <location>
        <begin position="25"/>
        <end position="262"/>
    </location>
</feature>